<evidence type="ECO:0000313" key="2">
    <source>
        <dbReference type="EMBL" id="HDQ99676.1"/>
    </source>
</evidence>
<protein>
    <recommendedName>
        <fullName evidence="1">Putative membrane protein insertion efficiency factor</fullName>
    </recommendedName>
</protein>
<dbReference type="PANTHER" id="PTHR33383">
    <property type="entry name" value="MEMBRANE PROTEIN INSERTION EFFICIENCY FACTOR-RELATED"/>
    <property type="match status" value="1"/>
</dbReference>
<organism evidence="2">
    <name type="scientific">candidate division WOR-3 bacterium</name>
    <dbReference type="NCBI Taxonomy" id="2052148"/>
    <lineage>
        <taxon>Bacteria</taxon>
        <taxon>Bacteria division WOR-3</taxon>
    </lineage>
</organism>
<dbReference type="InterPro" id="IPR002696">
    <property type="entry name" value="Membr_insert_effic_factor_YidD"/>
</dbReference>
<dbReference type="NCBIfam" id="TIGR00278">
    <property type="entry name" value="membrane protein insertion efficiency factor YidD"/>
    <property type="match status" value="1"/>
</dbReference>
<keyword evidence="1" id="KW-1003">Cell membrane</keyword>
<dbReference type="GO" id="GO:0005886">
    <property type="term" value="C:plasma membrane"/>
    <property type="evidence" value="ECO:0007669"/>
    <property type="project" value="UniProtKB-SubCell"/>
</dbReference>
<dbReference type="EMBL" id="DSBX01000201">
    <property type="protein sequence ID" value="HDQ99676.1"/>
    <property type="molecule type" value="Genomic_DNA"/>
</dbReference>
<dbReference type="AlphaFoldDB" id="A0A7V0T6F0"/>
<accession>A0A7V0T6F0</accession>
<comment type="subcellular location">
    <subcellularLocation>
        <location evidence="1">Cell membrane</location>
        <topology evidence="1">Peripheral membrane protein</topology>
        <orientation evidence="1">Cytoplasmic side</orientation>
    </subcellularLocation>
</comment>
<reference evidence="2" key="1">
    <citation type="journal article" date="2020" name="mSystems">
        <title>Genome- and Community-Level Interaction Insights into Carbon Utilization and Element Cycling Functions of Hydrothermarchaeota in Hydrothermal Sediment.</title>
        <authorList>
            <person name="Zhou Z."/>
            <person name="Liu Y."/>
            <person name="Xu W."/>
            <person name="Pan J."/>
            <person name="Luo Z.H."/>
            <person name="Li M."/>
        </authorList>
    </citation>
    <scope>NUCLEOTIDE SEQUENCE [LARGE SCALE GENOMIC DNA]</scope>
    <source>
        <strain evidence="2">SpSt-1182</strain>
    </source>
</reference>
<gene>
    <name evidence="2" type="primary">yidD</name>
    <name evidence="2" type="ORF">ENN51_05250</name>
</gene>
<dbReference type="HAMAP" id="MF_00386">
    <property type="entry name" value="UPF0161_YidD"/>
    <property type="match status" value="1"/>
</dbReference>
<dbReference type="PANTHER" id="PTHR33383:SF1">
    <property type="entry name" value="MEMBRANE PROTEIN INSERTION EFFICIENCY FACTOR-RELATED"/>
    <property type="match status" value="1"/>
</dbReference>
<name>A0A7V0T6F0_UNCW3</name>
<proteinExistence type="inferred from homology"/>
<keyword evidence="1" id="KW-0472">Membrane</keyword>
<evidence type="ECO:0000256" key="1">
    <source>
        <dbReference type="HAMAP-Rule" id="MF_00386"/>
    </source>
</evidence>
<comment type="caution">
    <text evidence="2">The sequence shown here is derived from an EMBL/GenBank/DDBJ whole genome shotgun (WGS) entry which is preliminary data.</text>
</comment>
<sequence length="99" mass="10489">MLSAAIGLAIRCYQYTFGAVLPGACRFEPSCSNYALEAVERHGPARGCVLVLRRLARCHPFGGSGFDPVPERRGGADLECGEIGSGMRAVQTAEEKTTG</sequence>
<dbReference type="Proteomes" id="UP000885672">
    <property type="component" value="Unassembled WGS sequence"/>
</dbReference>
<dbReference type="Pfam" id="PF01809">
    <property type="entry name" value="YidD"/>
    <property type="match status" value="1"/>
</dbReference>
<dbReference type="SMART" id="SM01234">
    <property type="entry name" value="Haemolytic"/>
    <property type="match status" value="1"/>
</dbReference>
<comment type="similarity">
    <text evidence="1">Belongs to the UPF0161 family.</text>
</comment>
<comment type="function">
    <text evidence="1">Could be involved in insertion of integral membrane proteins into the membrane.</text>
</comment>